<feature type="signal peptide" evidence="1">
    <location>
        <begin position="1"/>
        <end position="19"/>
    </location>
</feature>
<dbReference type="OrthoDB" id="117166at2"/>
<sequence>MKSKLALVLLSIICTNAHANEFTDSLKSGTDKIGEVAKKGVEAVGNTIESTSELVSDEETPQATRNKLDLMASDILKRLLAENNEAAGAYKKSAGYAAFDMRRVTIFPLSVGYGRGVAIQASDSARTYMQMGTGGVGAAFGIGGFESQFVIMFETTADFSQFVENGYDASADASTMEGDERNSTDVKFVDGRSFFVLSKQGWLVNANASGTKYWKDKDLN</sequence>
<gene>
    <name evidence="2" type="ORF">DBZ36_05505</name>
</gene>
<evidence type="ECO:0000256" key="1">
    <source>
        <dbReference type="SAM" id="SignalP"/>
    </source>
</evidence>
<dbReference type="EMBL" id="RAQO01000004">
    <property type="protein sequence ID" value="RKF19916.1"/>
    <property type="molecule type" value="Genomic_DNA"/>
</dbReference>
<accession>A0A420EH85</accession>
<dbReference type="Proteomes" id="UP000286482">
    <property type="component" value="Unassembled WGS sequence"/>
</dbReference>
<name>A0A420EH85_9ALTE</name>
<dbReference type="RefSeq" id="WP_120353920.1">
    <property type="nucleotide sequence ID" value="NZ_RAQO01000004.1"/>
</dbReference>
<keyword evidence="3" id="KW-1185">Reference proteome</keyword>
<evidence type="ECO:0000313" key="2">
    <source>
        <dbReference type="EMBL" id="RKF19916.1"/>
    </source>
</evidence>
<keyword evidence="1" id="KW-0732">Signal</keyword>
<comment type="caution">
    <text evidence="2">The sequence shown here is derived from an EMBL/GenBank/DDBJ whole genome shotgun (WGS) entry which is preliminary data.</text>
</comment>
<proteinExistence type="predicted"/>
<feature type="chain" id="PRO_5018994908" description="Ysc84 actin-binding domain-containing protein" evidence="1">
    <location>
        <begin position="20"/>
        <end position="220"/>
    </location>
</feature>
<organism evidence="2 3">
    <name type="scientific">Alginatibacterium sediminis</name>
    <dbReference type="NCBI Taxonomy" id="2164068"/>
    <lineage>
        <taxon>Bacteria</taxon>
        <taxon>Pseudomonadati</taxon>
        <taxon>Pseudomonadota</taxon>
        <taxon>Gammaproteobacteria</taxon>
        <taxon>Alteromonadales</taxon>
        <taxon>Alteromonadaceae</taxon>
        <taxon>Alginatibacterium</taxon>
    </lineage>
</organism>
<reference evidence="2 3" key="1">
    <citation type="submission" date="2018-09" db="EMBL/GenBank/DDBJ databases">
        <authorList>
            <person name="Wang Z."/>
        </authorList>
    </citation>
    <scope>NUCLEOTIDE SEQUENCE [LARGE SCALE GENOMIC DNA]</scope>
    <source>
        <strain evidence="2 3">ALS 81</strain>
    </source>
</reference>
<evidence type="ECO:0008006" key="4">
    <source>
        <dbReference type="Google" id="ProtNLM"/>
    </source>
</evidence>
<evidence type="ECO:0000313" key="3">
    <source>
        <dbReference type="Proteomes" id="UP000286482"/>
    </source>
</evidence>
<dbReference type="AlphaFoldDB" id="A0A420EH85"/>
<protein>
    <recommendedName>
        <fullName evidence="4">Ysc84 actin-binding domain-containing protein</fullName>
    </recommendedName>
</protein>